<feature type="region of interest" description="Disordered" evidence="4">
    <location>
        <begin position="61"/>
        <end position="85"/>
    </location>
</feature>
<organism evidence="7 8">
    <name type="scientific">Emiliania huxleyi (strain CCMP1516)</name>
    <dbReference type="NCBI Taxonomy" id="280463"/>
    <lineage>
        <taxon>Eukaryota</taxon>
        <taxon>Haptista</taxon>
        <taxon>Haptophyta</taxon>
        <taxon>Prymnesiophyceae</taxon>
        <taxon>Isochrysidales</taxon>
        <taxon>Noelaerhabdaceae</taxon>
        <taxon>Emiliania</taxon>
    </lineage>
</organism>
<evidence type="ECO:0000256" key="1">
    <source>
        <dbReference type="ARBA" id="ARBA00022723"/>
    </source>
</evidence>
<keyword evidence="8" id="KW-1185">Reference proteome</keyword>
<evidence type="ECO:0000256" key="3">
    <source>
        <dbReference type="ARBA" id="ARBA00022833"/>
    </source>
</evidence>
<dbReference type="Proteomes" id="UP000013827">
    <property type="component" value="Unassembled WGS sequence"/>
</dbReference>
<evidence type="ECO:0008006" key="9">
    <source>
        <dbReference type="Google" id="ProtNLM"/>
    </source>
</evidence>
<dbReference type="Pfam" id="PF07496">
    <property type="entry name" value="zf-CW"/>
    <property type="match status" value="1"/>
</dbReference>
<feature type="compositionally biased region" description="Low complexity" evidence="4">
    <location>
        <begin position="75"/>
        <end position="85"/>
    </location>
</feature>
<feature type="domain" description="Myb-like" evidence="5">
    <location>
        <begin position="564"/>
        <end position="630"/>
    </location>
</feature>
<reference evidence="8" key="1">
    <citation type="journal article" date="2013" name="Nature">
        <title>Pan genome of the phytoplankton Emiliania underpins its global distribution.</title>
        <authorList>
            <person name="Read B.A."/>
            <person name="Kegel J."/>
            <person name="Klute M.J."/>
            <person name="Kuo A."/>
            <person name="Lefebvre S.C."/>
            <person name="Maumus F."/>
            <person name="Mayer C."/>
            <person name="Miller J."/>
            <person name="Monier A."/>
            <person name="Salamov A."/>
            <person name="Young J."/>
            <person name="Aguilar M."/>
            <person name="Claverie J.M."/>
            <person name="Frickenhaus S."/>
            <person name="Gonzalez K."/>
            <person name="Herman E.K."/>
            <person name="Lin Y.C."/>
            <person name="Napier J."/>
            <person name="Ogata H."/>
            <person name="Sarno A.F."/>
            <person name="Shmutz J."/>
            <person name="Schroeder D."/>
            <person name="de Vargas C."/>
            <person name="Verret F."/>
            <person name="von Dassow P."/>
            <person name="Valentin K."/>
            <person name="Van de Peer Y."/>
            <person name="Wheeler G."/>
            <person name="Dacks J.B."/>
            <person name="Delwiche C.F."/>
            <person name="Dyhrman S.T."/>
            <person name="Glockner G."/>
            <person name="John U."/>
            <person name="Richards T."/>
            <person name="Worden A.Z."/>
            <person name="Zhang X."/>
            <person name="Grigoriev I.V."/>
            <person name="Allen A.E."/>
            <person name="Bidle K."/>
            <person name="Borodovsky M."/>
            <person name="Bowler C."/>
            <person name="Brownlee C."/>
            <person name="Cock J.M."/>
            <person name="Elias M."/>
            <person name="Gladyshev V.N."/>
            <person name="Groth M."/>
            <person name="Guda C."/>
            <person name="Hadaegh A."/>
            <person name="Iglesias-Rodriguez M.D."/>
            <person name="Jenkins J."/>
            <person name="Jones B.M."/>
            <person name="Lawson T."/>
            <person name="Leese F."/>
            <person name="Lindquist E."/>
            <person name="Lobanov A."/>
            <person name="Lomsadze A."/>
            <person name="Malik S.B."/>
            <person name="Marsh M.E."/>
            <person name="Mackinder L."/>
            <person name="Mock T."/>
            <person name="Mueller-Roeber B."/>
            <person name="Pagarete A."/>
            <person name="Parker M."/>
            <person name="Probert I."/>
            <person name="Quesneville H."/>
            <person name="Raines C."/>
            <person name="Rensing S.A."/>
            <person name="Riano-Pachon D.M."/>
            <person name="Richier S."/>
            <person name="Rokitta S."/>
            <person name="Shiraiwa Y."/>
            <person name="Soanes D.M."/>
            <person name="van der Giezen M."/>
            <person name="Wahlund T.M."/>
            <person name="Williams B."/>
            <person name="Wilson W."/>
            <person name="Wolfe G."/>
            <person name="Wurch L.L."/>
        </authorList>
    </citation>
    <scope>NUCLEOTIDE SEQUENCE</scope>
</reference>
<keyword evidence="2" id="KW-0863">Zinc-finger</keyword>
<dbReference type="KEGG" id="ehx:EMIHUDRAFT_112523"/>
<evidence type="ECO:0000259" key="5">
    <source>
        <dbReference type="PROSITE" id="PS50090"/>
    </source>
</evidence>
<dbReference type="Gene3D" id="3.30.40.100">
    <property type="match status" value="1"/>
</dbReference>
<dbReference type="SUPFAM" id="SSF46689">
    <property type="entry name" value="Homeodomain-like"/>
    <property type="match status" value="1"/>
</dbReference>
<dbReference type="PaxDb" id="2903-EOD31835"/>
<dbReference type="Gene3D" id="2.170.270.10">
    <property type="entry name" value="SET domain"/>
    <property type="match status" value="1"/>
</dbReference>
<feature type="compositionally biased region" description="Acidic residues" evidence="4">
    <location>
        <begin position="209"/>
        <end position="230"/>
    </location>
</feature>
<feature type="domain" description="CW-type" evidence="6">
    <location>
        <begin position="161"/>
        <end position="215"/>
    </location>
</feature>
<dbReference type="InterPro" id="IPR009057">
    <property type="entry name" value="Homeodomain-like_sf"/>
</dbReference>
<evidence type="ECO:0000313" key="7">
    <source>
        <dbReference type="EnsemblProtists" id="EOD31835"/>
    </source>
</evidence>
<dbReference type="GeneID" id="17277116"/>
<evidence type="ECO:0000259" key="6">
    <source>
        <dbReference type="PROSITE" id="PS51050"/>
    </source>
</evidence>
<protein>
    <recommendedName>
        <fullName evidence="9">CW-type domain-containing protein</fullName>
    </recommendedName>
</protein>
<dbReference type="InterPro" id="IPR001005">
    <property type="entry name" value="SANT/Myb"/>
</dbReference>
<sequence>MSDRGEPDWAEWEALSAGLPGSTDVAWSAEMEVDAGAGVGASSSSTMGFAAAEAVAPELADSGAAGGCDQVGDDSATASSGPAASSSFAVDAIDIDEADDCAEAGVAAAAAGEDGQEAASKRKVYECSACGRPKKSCGCRVPPRDASASGARRTYNESEGDDAPCYWAQCDRCDKWRRLPFEDRFRPERLPKKWFCAMNPNGAAASCDAPEDEFDADAEEEASSESEGDETVYSVDRLLAQRWAAAILDPALVREFDAQLEPMAALDENSADLPPPLAAAPPVLPPPAPPPRCRCNLPCVWERSRWWCGAKAGEGCGYECSPPPRGAPTPLCLCGRPAKFLVGKWWCAEAPGGGCALQLPLSEHATPPARLSQHAIEADAAREIAATLTAAAYGVADWAFVAACGVGLGLFARADIVRGQVVAEYAGPRLPGELAARGAFVLDLPGSGTVIDGAYENSPGDGPFWPGVFANHSARPNAALEYEEQGAFLEPSWNLPVRFNYDRNRKEGKRYWGRGAPAETGWREERAVEDLPTWTDDAEASKPFRQRLQSAPCCGRRLVGYLSAGTYRRGEWSAAADARLRKLLQMLHGTQWHARCSSRPGGKERFWEVVATHFYGRSPAECQGRWRAIARSG</sequence>
<keyword evidence="3" id="KW-0862">Zinc</keyword>
<reference evidence="7" key="2">
    <citation type="submission" date="2024-10" db="UniProtKB">
        <authorList>
            <consortium name="EnsemblProtists"/>
        </authorList>
    </citation>
    <scope>IDENTIFICATION</scope>
</reference>
<dbReference type="AlphaFoldDB" id="A0A0D3K7V0"/>
<dbReference type="SUPFAM" id="SSF82199">
    <property type="entry name" value="SET domain"/>
    <property type="match status" value="1"/>
</dbReference>
<proteinExistence type="predicted"/>
<feature type="region of interest" description="Disordered" evidence="4">
    <location>
        <begin position="206"/>
        <end position="231"/>
    </location>
</feature>
<dbReference type="PROSITE" id="PS51050">
    <property type="entry name" value="ZF_CW"/>
    <property type="match status" value="1"/>
</dbReference>
<evidence type="ECO:0000256" key="2">
    <source>
        <dbReference type="ARBA" id="ARBA00022771"/>
    </source>
</evidence>
<dbReference type="PROSITE" id="PS50090">
    <property type="entry name" value="MYB_LIKE"/>
    <property type="match status" value="1"/>
</dbReference>
<dbReference type="EnsemblProtists" id="EOD31835">
    <property type="protein sequence ID" value="EOD31835"/>
    <property type="gene ID" value="EMIHUDRAFT_112523"/>
</dbReference>
<dbReference type="HOGENOM" id="CLU_432425_0_0_1"/>
<keyword evidence="1" id="KW-0479">Metal-binding</keyword>
<dbReference type="InterPro" id="IPR011124">
    <property type="entry name" value="Znf_CW"/>
</dbReference>
<dbReference type="RefSeq" id="XP_005784264.1">
    <property type="nucleotide sequence ID" value="XM_005784207.1"/>
</dbReference>
<name>A0A0D3K7V0_EMIH1</name>
<evidence type="ECO:0000256" key="4">
    <source>
        <dbReference type="SAM" id="MobiDB-lite"/>
    </source>
</evidence>
<dbReference type="GO" id="GO:0008270">
    <property type="term" value="F:zinc ion binding"/>
    <property type="evidence" value="ECO:0007669"/>
    <property type="project" value="UniProtKB-KW"/>
</dbReference>
<accession>A0A0D3K7V0</accession>
<dbReference type="InterPro" id="IPR046341">
    <property type="entry name" value="SET_dom_sf"/>
</dbReference>
<evidence type="ECO:0000313" key="8">
    <source>
        <dbReference type="Proteomes" id="UP000013827"/>
    </source>
</evidence>
<dbReference type="Gene3D" id="1.10.10.60">
    <property type="entry name" value="Homeodomain-like"/>
    <property type="match status" value="1"/>
</dbReference>